<evidence type="ECO:0000256" key="2">
    <source>
        <dbReference type="SAM" id="Phobius"/>
    </source>
</evidence>
<feature type="compositionally biased region" description="Polar residues" evidence="1">
    <location>
        <begin position="246"/>
        <end position="256"/>
    </location>
</feature>
<dbReference type="RefSeq" id="XP_045273087.1">
    <property type="nucleotide sequence ID" value="XM_045424357.1"/>
</dbReference>
<accession>A0ABP2EPW7</accession>
<keyword evidence="4" id="KW-1185">Reference proteome</keyword>
<reference evidence="4" key="1">
    <citation type="journal article" date="2015" name="PLoS Genet.">
        <title>The dynamic genome and transcriptome of the human fungal pathogen Blastomyces and close relative Emmonsia.</title>
        <authorList>
            <person name="Munoz J.F."/>
            <person name="Gauthier G.M."/>
            <person name="Desjardins C.A."/>
            <person name="Gallo J.E."/>
            <person name="Holder J."/>
            <person name="Sullivan T.D."/>
            <person name="Marty A.J."/>
            <person name="Carmen J.C."/>
            <person name="Chen Z."/>
            <person name="Ding L."/>
            <person name="Gujja S."/>
            <person name="Magrini V."/>
            <person name="Misas E."/>
            <person name="Mitreva M."/>
            <person name="Priest M."/>
            <person name="Saif S."/>
            <person name="Whiston E.A."/>
            <person name="Young S."/>
            <person name="Zeng Q."/>
            <person name="Goldman W.E."/>
            <person name="Mardis E.R."/>
            <person name="Taylor J.W."/>
            <person name="McEwen J.G."/>
            <person name="Clay O.K."/>
            <person name="Klein B.S."/>
            <person name="Cuomo C.A."/>
        </authorList>
    </citation>
    <scope>NUCLEOTIDE SEQUENCE [LARGE SCALE GENOMIC DNA]</scope>
    <source>
        <strain evidence="4">ER-3 / ATCC MYA-2586</strain>
    </source>
</reference>
<feature type="compositionally biased region" description="Basic residues" evidence="1">
    <location>
        <begin position="228"/>
        <end position="245"/>
    </location>
</feature>
<sequence>MIPHQPAQGHSMQPNHLEPHRPVSDGNQERIMHGARDAVTAPPPRETVIQSRNTSGGRHNRSEDSWIEVASQPSSSSLSSVTANDDIITTGLRVRQRRHHRIQRHTSASDNFNIHYSRRSPSVPGSSQDEYEESESESDRVLSSSNEDIAARSRGNVVLIRGNSSASEATISSDEDDNSTALGLNSNPPAFTPQPNAFSHPPASQTQRPRQSHFVTNPASTRSSYRPGTRRNSRSSIHSARHRQQQHSPYNMISPSYQADNDAALRASLSTLLSCAAAARGLPKHDTQPPTAERPEPAAFRLVPESVALGEDPSQERARETVPTFNNIAGQQSRTPRSASSKRAASPNSAHKARRKPSPSRNHSPSSKRSRRVSMSQYSSIITPTVMTWVISAGVVVLFSAISFSAGYVLGREVGHTETAHGLGSNGLGGFLNGSSSADDQVSGIRAGAGCGKEAVKGGLRRLRWVGGSAGSSISA</sequence>
<gene>
    <name evidence="3" type="ORF">BDCG_08573</name>
</gene>
<protein>
    <submittedName>
        <fullName evidence="3">Uncharacterized protein</fullName>
    </submittedName>
</protein>
<keyword evidence="2" id="KW-0812">Transmembrane</keyword>
<feature type="region of interest" description="Disordered" evidence="1">
    <location>
        <begin position="1"/>
        <end position="148"/>
    </location>
</feature>
<feature type="compositionally biased region" description="Low complexity" evidence="1">
    <location>
        <begin position="71"/>
        <end position="80"/>
    </location>
</feature>
<feature type="transmembrane region" description="Helical" evidence="2">
    <location>
        <begin position="386"/>
        <end position="410"/>
    </location>
</feature>
<dbReference type="GeneID" id="69030120"/>
<feature type="compositionally biased region" description="Low complexity" evidence="1">
    <location>
        <begin position="333"/>
        <end position="350"/>
    </location>
</feature>
<organism evidence="3 4">
    <name type="scientific">Ajellomyces dermatitidis (strain ER-3 / ATCC MYA-2586)</name>
    <name type="common">Blastomyces dermatitidis</name>
    <dbReference type="NCBI Taxonomy" id="559297"/>
    <lineage>
        <taxon>Eukaryota</taxon>
        <taxon>Fungi</taxon>
        <taxon>Dikarya</taxon>
        <taxon>Ascomycota</taxon>
        <taxon>Pezizomycotina</taxon>
        <taxon>Eurotiomycetes</taxon>
        <taxon>Eurotiomycetidae</taxon>
        <taxon>Onygenales</taxon>
        <taxon>Ajellomycetaceae</taxon>
        <taxon>Blastomyces</taxon>
    </lineage>
</organism>
<name>A0ABP2EPW7_AJEDR</name>
<proteinExistence type="predicted"/>
<dbReference type="EMBL" id="EQ999983">
    <property type="protein sequence ID" value="EEQ85304.2"/>
    <property type="molecule type" value="Genomic_DNA"/>
</dbReference>
<feature type="region of interest" description="Disordered" evidence="1">
    <location>
        <begin position="310"/>
        <end position="375"/>
    </location>
</feature>
<feature type="compositionally biased region" description="Basic and acidic residues" evidence="1">
    <location>
        <begin position="17"/>
        <end position="36"/>
    </location>
</feature>
<feature type="region of interest" description="Disordered" evidence="1">
    <location>
        <begin position="164"/>
        <end position="256"/>
    </location>
</feature>
<feature type="compositionally biased region" description="Polar residues" evidence="1">
    <location>
        <begin position="106"/>
        <end position="125"/>
    </location>
</feature>
<keyword evidence="2" id="KW-1133">Transmembrane helix</keyword>
<feature type="compositionally biased region" description="Polar residues" evidence="1">
    <location>
        <begin position="323"/>
        <end position="332"/>
    </location>
</feature>
<feature type="compositionally biased region" description="Basic residues" evidence="1">
    <location>
        <begin position="94"/>
        <end position="104"/>
    </location>
</feature>
<feature type="compositionally biased region" description="Polar residues" evidence="1">
    <location>
        <begin position="179"/>
        <end position="226"/>
    </location>
</feature>
<keyword evidence="2" id="KW-0472">Membrane</keyword>
<evidence type="ECO:0000313" key="3">
    <source>
        <dbReference type="EMBL" id="EEQ85304.2"/>
    </source>
</evidence>
<feature type="compositionally biased region" description="Polar residues" evidence="1">
    <location>
        <begin position="48"/>
        <end position="57"/>
    </location>
</feature>
<dbReference type="Proteomes" id="UP000002039">
    <property type="component" value="Unassembled WGS sequence"/>
</dbReference>
<evidence type="ECO:0000256" key="1">
    <source>
        <dbReference type="SAM" id="MobiDB-lite"/>
    </source>
</evidence>
<evidence type="ECO:0000313" key="4">
    <source>
        <dbReference type="Proteomes" id="UP000002039"/>
    </source>
</evidence>